<proteinExistence type="predicted"/>
<dbReference type="RefSeq" id="WP_075724832.1">
    <property type="nucleotide sequence ID" value="NZ_CP009245.1"/>
</dbReference>
<protein>
    <submittedName>
        <fullName evidence="1">Uncharacterized protein</fullName>
    </submittedName>
</protein>
<dbReference type="EMBL" id="CP009245">
    <property type="protein sequence ID" value="APT84087.1"/>
    <property type="molecule type" value="Genomic_DNA"/>
</dbReference>
<evidence type="ECO:0000313" key="2">
    <source>
        <dbReference type="Proteomes" id="UP000185478"/>
    </source>
</evidence>
<name>A0A1L7CE31_9CORY</name>
<dbReference type="OrthoDB" id="4415348at2"/>
<gene>
    <name evidence="1" type="ORF">CAQU_02255</name>
</gene>
<sequence>MTFGYLVHPDLTSRAIDFEIDDASKYFGELKGERVAVAFQEDGSSFAALYSAAAAAAGAEPNPVASMGRNEAETGNSAFFSDPTRAICGVVIFVGHEGEDISKEDIAKIDDGIRAAKHYRQDFPQEYALWRNAVLNMHAAEGEL</sequence>
<organism evidence="1 2">
    <name type="scientific">Corynebacterium aquilae DSM 44791</name>
    <dbReference type="NCBI Taxonomy" id="1431546"/>
    <lineage>
        <taxon>Bacteria</taxon>
        <taxon>Bacillati</taxon>
        <taxon>Actinomycetota</taxon>
        <taxon>Actinomycetes</taxon>
        <taxon>Mycobacteriales</taxon>
        <taxon>Corynebacteriaceae</taxon>
        <taxon>Corynebacterium</taxon>
    </lineage>
</organism>
<dbReference type="Proteomes" id="UP000185478">
    <property type="component" value="Chromosome"/>
</dbReference>
<accession>A0A1L7CE31</accession>
<keyword evidence="2" id="KW-1185">Reference proteome</keyword>
<reference evidence="1 2" key="1">
    <citation type="submission" date="2014-08" db="EMBL/GenBank/DDBJ databases">
        <title>Complete genome sequence of Corynebacterium aquilae S-613T(T) (=DSM 44791(T)), isolated from the choana of a healthy golden eagle.</title>
        <authorList>
            <person name="Ruckert C."/>
            <person name="Albersmeier A."/>
            <person name="Winkler A."/>
            <person name="Kalinowski J."/>
        </authorList>
    </citation>
    <scope>NUCLEOTIDE SEQUENCE [LARGE SCALE GENOMIC DNA]</scope>
    <source>
        <strain evidence="1 2">S-613</strain>
    </source>
</reference>
<dbReference type="AlphaFoldDB" id="A0A1L7CE31"/>
<evidence type="ECO:0000313" key="1">
    <source>
        <dbReference type="EMBL" id="APT84087.1"/>
    </source>
</evidence>
<dbReference type="KEGG" id="caqu:CAQU_02255"/>